<keyword evidence="2" id="KW-0732">Signal</keyword>
<dbReference type="EMBL" id="NEVU01000003">
    <property type="protein sequence ID" value="OZI71303.1"/>
    <property type="molecule type" value="Genomic_DNA"/>
</dbReference>
<dbReference type="PANTHER" id="PTHR42928:SF5">
    <property type="entry name" value="BLR1237 PROTEIN"/>
    <property type="match status" value="1"/>
</dbReference>
<dbReference type="PIRSF" id="PIRSF017082">
    <property type="entry name" value="YflP"/>
    <property type="match status" value="1"/>
</dbReference>
<proteinExistence type="inferred from homology"/>
<dbReference type="InterPro" id="IPR042100">
    <property type="entry name" value="Bug_dom1"/>
</dbReference>
<evidence type="ECO:0008006" key="5">
    <source>
        <dbReference type="Google" id="ProtNLM"/>
    </source>
</evidence>
<evidence type="ECO:0000313" key="3">
    <source>
        <dbReference type="EMBL" id="OZI71303.1"/>
    </source>
</evidence>
<dbReference type="Pfam" id="PF03401">
    <property type="entry name" value="TctC"/>
    <property type="match status" value="1"/>
</dbReference>
<dbReference type="RefSeq" id="WP_094814849.1">
    <property type="nucleotide sequence ID" value="NZ_NEVU01000003.1"/>
</dbReference>
<feature type="chain" id="PRO_5012130595" description="ABC transporter substrate-binding protein" evidence="2">
    <location>
        <begin position="26"/>
        <end position="324"/>
    </location>
</feature>
<evidence type="ECO:0000313" key="4">
    <source>
        <dbReference type="Proteomes" id="UP000216429"/>
    </source>
</evidence>
<dbReference type="PANTHER" id="PTHR42928">
    <property type="entry name" value="TRICARBOXYLATE-BINDING PROTEIN"/>
    <property type="match status" value="1"/>
</dbReference>
<gene>
    <name evidence="3" type="ORF">CAL22_15770</name>
</gene>
<dbReference type="InterPro" id="IPR005064">
    <property type="entry name" value="BUG"/>
</dbReference>
<dbReference type="Proteomes" id="UP000216429">
    <property type="component" value="Unassembled WGS sequence"/>
</dbReference>
<protein>
    <recommendedName>
        <fullName evidence="5">ABC transporter substrate-binding protein</fullName>
    </recommendedName>
</protein>
<dbReference type="Gene3D" id="3.40.190.150">
    <property type="entry name" value="Bordetella uptake gene, domain 1"/>
    <property type="match status" value="1"/>
</dbReference>
<comment type="similarity">
    <text evidence="1">Belongs to the UPF0065 (bug) family.</text>
</comment>
<reference evidence="4" key="1">
    <citation type="submission" date="2017-05" db="EMBL/GenBank/DDBJ databases">
        <title>Complete and WGS of Bordetella genogroups.</title>
        <authorList>
            <person name="Spilker T."/>
            <person name="Lipuma J."/>
        </authorList>
    </citation>
    <scope>NUCLEOTIDE SEQUENCE [LARGE SCALE GENOMIC DNA]</scope>
    <source>
        <strain evidence="4">AU6712</strain>
    </source>
</reference>
<evidence type="ECO:0000256" key="1">
    <source>
        <dbReference type="ARBA" id="ARBA00006987"/>
    </source>
</evidence>
<evidence type="ECO:0000256" key="2">
    <source>
        <dbReference type="SAM" id="SignalP"/>
    </source>
</evidence>
<organism evidence="3 4">
    <name type="scientific">Bordetella genomosp. 12</name>
    <dbReference type="NCBI Taxonomy" id="463035"/>
    <lineage>
        <taxon>Bacteria</taxon>
        <taxon>Pseudomonadati</taxon>
        <taxon>Pseudomonadota</taxon>
        <taxon>Betaproteobacteria</taxon>
        <taxon>Burkholderiales</taxon>
        <taxon>Alcaligenaceae</taxon>
        <taxon>Bordetella</taxon>
    </lineage>
</organism>
<feature type="signal peptide" evidence="2">
    <location>
        <begin position="1"/>
        <end position="25"/>
    </location>
</feature>
<dbReference type="Gene3D" id="3.40.190.10">
    <property type="entry name" value="Periplasmic binding protein-like II"/>
    <property type="match status" value="1"/>
</dbReference>
<dbReference type="AlphaFoldDB" id="A0A261VDR4"/>
<name>A0A261VDR4_9BORD</name>
<sequence>MRRFSLFRSAAVAAIAMAAASMSQAEPAQTIRLVVGFAPGGPVDTIARAFAEQMRLATGNTLLVENRAGASGKIAFDTVMNAPADGLTVLIAPASVMELAPTVMPALTFDPIQELTAIGSLAEYGFAVAAGPASGARDVSGYKAWAAAHPSRSSFASPGQGTPQHFLGAQLHQALGVDLVHIPYKGGAPALNDVMGGQVPMLIATEQLMVPYQGQDKLRTLFITSKQRNPLMPEVPTASEVGLPELVAVDWFGAFLKTGTAQRRLDAWRADVDRVVRSPGYREAMGKLGYRVPSQQPEDFCALLQGERAVWTDRVRLSHFKPAD</sequence>
<accession>A0A261VDR4</accession>
<keyword evidence="4" id="KW-1185">Reference proteome</keyword>
<dbReference type="OrthoDB" id="8678392at2"/>
<dbReference type="SUPFAM" id="SSF53850">
    <property type="entry name" value="Periplasmic binding protein-like II"/>
    <property type="match status" value="1"/>
</dbReference>
<comment type="caution">
    <text evidence="3">The sequence shown here is derived from an EMBL/GenBank/DDBJ whole genome shotgun (WGS) entry which is preliminary data.</text>
</comment>